<accession>A0A382HWI3</accession>
<organism evidence="2">
    <name type="scientific">marine metagenome</name>
    <dbReference type="NCBI Taxonomy" id="408172"/>
    <lineage>
        <taxon>unclassified sequences</taxon>
        <taxon>metagenomes</taxon>
        <taxon>ecological metagenomes</taxon>
    </lineage>
</organism>
<reference evidence="2" key="1">
    <citation type="submission" date="2018-05" db="EMBL/GenBank/DDBJ databases">
        <authorList>
            <person name="Lanie J.A."/>
            <person name="Ng W.-L."/>
            <person name="Kazmierczak K.M."/>
            <person name="Andrzejewski T.M."/>
            <person name="Davidsen T.M."/>
            <person name="Wayne K.J."/>
            <person name="Tettelin H."/>
            <person name="Glass J.I."/>
            <person name="Rusch D."/>
            <person name="Podicherti R."/>
            <person name="Tsui H.-C.T."/>
            <person name="Winkler M.E."/>
        </authorList>
    </citation>
    <scope>NUCLEOTIDE SEQUENCE</scope>
</reference>
<dbReference type="EMBL" id="UINC01063632">
    <property type="protein sequence ID" value="SVB91465.1"/>
    <property type="molecule type" value="Genomic_DNA"/>
</dbReference>
<keyword evidence="1" id="KW-0472">Membrane</keyword>
<protein>
    <recommendedName>
        <fullName evidence="3">DUF4381 domain-containing protein</fullName>
    </recommendedName>
</protein>
<feature type="transmembrane region" description="Helical" evidence="1">
    <location>
        <begin position="150"/>
        <end position="169"/>
    </location>
</feature>
<feature type="transmembrane region" description="Helical" evidence="1">
    <location>
        <begin position="331"/>
        <end position="355"/>
    </location>
</feature>
<proteinExistence type="predicted"/>
<evidence type="ECO:0000256" key="1">
    <source>
        <dbReference type="SAM" id="Phobius"/>
    </source>
</evidence>
<name>A0A382HWI3_9ZZZZ</name>
<gene>
    <name evidence="2" type="ORF">METZ01_LOCUS244319</name>
</gene>
<evidence type="ECO:0008006" key="3">
    <source>
        <dbReference type="Google" id="ProtNLM"/>
    </source>
</evidence>
<evidence type="ECO:0000313" key="2">
    <source>
        <dbReference type="EMBL" id="SVB91465.1"/>
    </source>
</evidence>
<feature type="non-terminal residue" evidence="2">
    <location>
        <position position="361"/>
    </location>
</feature>
<keyword evidence="1" id="KW-1133">Transmembrane helix</keyword>
<sequence length="361" mass="41813">MISNNFRKLILLISLIGFTTSMMSQRLVTSIDSTSIFIGEEITYKLEIHSDTLAQIKFPESESFVPMEVLKTYDSDTIVSNEKYIVSKKYGLTNFDAASYILPKQKVVFGDTTLFSDSKKIEVKLVEVDTSKQGLYDIKPIFITNKEYDLFRYIPYLILLLIIVFLYIYRNKIFKSKKFQYEKSPYQKAKDEINLISKSGYTAAEGAKEYYSKLSFIIRNFLEIKVFDHSLESTTDELLYELKRIKSSGKLKLTSSTLNNLHQVLQTADLVKFAKYYPDEDIAKKDTEKIKITVDEINNILPEPTIEELKKDYEFHQKLLKQERSKRIKKAIIGFMGLLISTVLIASVLFGFTYVKDSILR</sequence>
<dbReference type="AlphaFoldDB" id="A0A382HWI3"/>
<keyword evidence="1" id="KW-0812">Transmembrane</keyword>